<dbReference type="PANTHER" id="PTHR31204">
    <property type="entry name" value="SIGMA INTRACELLULAR RECEPTOR 2"/>
    <property type="match status" value="1"/>
</dbReference>
<dbReference type="HOGENOM" id="CLU_086812_3_0_1"/>
<keyword evidence="5 7" id="KW-1133">Transmembrane helix</keyword>
<feature type="transmembrane region" description="Helical" evidence="8">
    <location>
        <begin position="106"/>
        <end position="127"/>
    </location>
</feature>
<keyword evidence="3 7" id="KW-0812">Transmembrane</keyword>
<gene>
    <name evidence="10" type="ORF">PHACADRAFT_178802</name>
</gene>
<dbReference type="AlphaFoldDB" id="K5VUC7"/>
<dbReference type="PROSITE" id="PS51751">
    <property type="entry name" value="EXPERA"/>
    <property type="match status" value="1"/>
</dbReference>
<evidence type="ECO:0000256" key="8">
    <source>
        <dbReference type="SAM" id="Phobius"/>
    </source>
</evidence>
<dbReference type="RefSeq" id="XP_007401373.1">
    <property type="nucleotide sequence ID" value="XM_007401311.1"/>
</dbReference>
<dbReference type="Proteomes" id="UP000008370">
    <property type="component" value="Unassembled WGS sequence"/>
</dbReference>
<evidence type="ECO:0000256" key="7">
    <source>
        <dbReference type="PROSITE-ProRule" id="PRU01087"/>
    </source>
</evidence>
<dbReference type="InterPro" id="IPR016964">
    <property type="entry name" value="Sigma2_recept"/>
</dbReference>
<dbReference type="GeneID" id="18909868"/>
<comment type="subcellular location">
    <subcellularLocation>
        <location evidence="1">Endoplasmic reticulum membrane</location>
        <topology evidence="1">Multi-pass membrane protein</topology>
    </subcellularLocation>
</comment>
<evidence type="ECO:0000256" key="2">
    <source>
        <dbReference type="ARBA" id="ARBA00009096"/>
    </source>
</evidence>
<name>K5VUC7_PHACS</name>
<sequence length="193" mass="21589">MGKLLFECPVDMAYFCFFLIHVPVTLLIDIQALYPRSFTPRFIAKLPEIYVRMSQDPLIGGAMGYFGISGDYVWFKTFLILELCFQLPVFFIAMHGLLRDSKNIHVLLLVYAASTATTTLPCLAVVLGTPTTSPETISANLISVTSAQRWLLLVSYLPFFLIPFAMAIDMALRLADLVDTGIRAEADKVILRQ</sequence>
<comment type="similarity">
    <text evidence="2">Belongs to the TMEM97/sigma-2 receptor family.</text>
</comment>
<organism evidence="10 11">
    <name type="scientific">Phanerochaete carnosa (strain HHB-10118-sp)</name>
    <name type="common">White-rot fungus</name>
    <name type="synonym">Peniophora carnosa</name>
    <dbReference type="NCBI Taxonomy" id="650164"/>
    <lineage>
        <taxon>Eukaryota</taxon>
        <taxon>Fungi</taxon>
        <taxon>Dikarya</taxon>
        <taxon>Basidiomycota</taxon>
        <taxon>Agaricomycotina</taxon>
        <taxon>Agaricomycetes</taxon>
        <taxon>Polyporales</taxon>
        <taxon>Phanerochaetaceae</taxon>
        <taxon>Phanerochaete</taxon>
    </lineage>
</organism>
<keyword evidence="11" id="KW-1185">Reference proteome</keyword>
<dbReference type="KEGG" id="pco:PHACADRAFT_178802"/>
<dbReference type="InParanoid" id="K5VUC7"/>
<dbReference type="EMBL" id="JH930479">
    <property type="protein sequence ID" value="EKM50184.1"/>
    <property type="molecule type" value="Genomic_DNA"/>
</dbReference>
<protein>
    <recommendedName>
        <fullName evidence="9">EXPERA domain-containing protein</fullName>
    </recommendedName>
</protein>
<feature type="transmembrane region" description="Helical" evidence="8">
    <location>
        <begin position="147"/>
        <end position="168"/>
    </location>
</feature>
<keyword evidence="6 7" id="KW-0472">Membrane</keyword>
<evidence type="ECO:0000256" key="5">
    <source>
        <dbReference type="ARBA" id="ARBA00022989"/>
    </source>
</evidence>
<dbReference type="PANTHER" id="PTHR31204:SF1">
    <property type="entry name" value="SIGMA INTRACELLULAR RECEPTOR 2"/>
    <property type="match status" value="1"/>
</dbReference>
<evidence type="ECO:0000256" key="6">
    <source>
        <dbReference type="ARBA" id="ARBA00023136"/>
    </source>
</evidence>
<dbReference type="InterPro" id="IPR033118">
    <property type="entry name" value="EXPERA"/>
</dbReference>
<evidence type="ECO:0000256" key="1">
    <source>
        <dbReference type="ARBA" id="ARBA00004477"/>
    </source>
</evidence>
<evidence type="ECO:0000256" key="4">
    <source>
        <dbReference type="ARBA" id="ARBA00022824"/>
    </source>
</evidence>
<dbReference type="Pfam" id="PF05241">
    <property type="entry name" value="EBP"/>
    <property type="match status" value="1"/>
</dbReference>
<evidence type="ECO:0000259" key="9">
    <source>
        <dbReference type="PROSITE" id="PS51751"/>
    </source>
</evidence>
<feature type="transmembrane region" description="Helical" evidence="8">
    <location>
        <begin position="12"/>
        <end position="34"/>
    </location>
</feature>
<dbReference type="InterPro" id="IPR051987">
    <property type="entry name" value="Sigma-2_receptor-like"/>
</dbReference>
<accession>K5VUC7</accession>
<dbReference type="OrthoDB" id="433124at2759"/>
<feature type="domain" description="EXPERA" evidence="9">
    <location>
        <begin position="10"/>
        <end position="167"/>
    </location>
</feature>
<keyword evidence="4" id="KW-0256">Endoplasmic reticulum</keyword>
<dbReference type="PIRSF" id="PIRSF031032">
    <property type="entry name" value="TMP_97_prd"/>
    <property type="match status" value="1"/>
</dbReference>
<reference evidence="10 11" key="1">
    <citation type="journal article" date="2012" name="BMC Genomics">
        <title>Comparative genomics of the white-rot fungi, Phanerochaete carnosa and P. chrysosporium, to elucidate the genetic basis of the distinct wood types they colonize.</title>
        <authorList>
            <person name="Suzuki H."/>
            <person name="MacDonald J."/>
            <person name="Syed K."/>
            <person name="Salamov A."/>
            <person name="Hori C."/>
            <person name="Aerts A."/>
            <person name="Henrissat B."/>
            <person name="Wiebenga A."/>
            <person name="vanKuyk P.A."/>
            <person name="Barry K."/>
            <person name="Lindquist E."/>
            <person name="LaButti K."/>
            <person name="Lapidus A."/>
            <person name="Lucas S."/>
            <person name="Coutinho P."/>
            <person name="Gong Y."/>
            <person name="Samejima M."/>
            <person name="Mahadevan R."/>
            <person name="Abou-Zaid M."/>
            <person name="de Vries R.P."/>
            <person name="Igarashi K."/>
            <person name="Yadav J.S."/>
            <person name="Grigoriev I.V."/>
            <person name="Master E.R."/>
        </authorList>
    </citation>
    <scope>NUCLEOTIDE SEQUENCE [LARGE SCALE GENOMIC DNA]</scope>
    <source>
        <strain evidence="10 11">HHB-10118-sp</strain>
    </source>
</reference>
<dbReference type="FunCoup" id="K5VUC7">
    <property type="interactions" value="123"/>
</dbReference>
<evidence type="ECO:0000256" key="3">
    <source>
        <dbReference type="ARBA" id="ARBA00022692"/>
    </source>
</evidence>
<proteinExistence type="inferred from homology"/>
<evidence type="ECO:0000313" key="11">
    <source>
        <dbReference type="Proteomes" id="UP000008370"/>
    </source>
</evidence>
<dbReference type="GO" id="GO:0005789">
    <property type="term" value="C:endoplasmic reticulum membrane"/>
    <property type="evidence" value="ECO:0007669"/>
    <property type="project" value="UniProtKB-SubCell"/>
</dbReference>
<feature type="transmembrane region" description="Helical" evidence="8">
    <location>
        <begin position="73"/>
        <end position="94"/>
    </location>
</feature>
<evidence type="ECO:0000313" key="10">
    <source>
        <dbReference type="EMBL" id="EKM50184.1"/>
    </source>
</evidence>